<accession>A0A0S4IM78</accession>
<feature type="zinc finger region" description="C3H1-type" evidence="1">
    <location>
        <begin position="125"/>
        <end position="153"/>
    </location>
</feature>
<feature type="compositionally biased region" description="Polar residues" evidence="2">
    <location>
        <begin position="495"/>
        <end position="507"/>
    </location>
</feature>
<dbReference type="Proteomes" id="UP000051952">
    <property type="component" value="Unassembled WGS sequence"/>
</dbReference>
<feature type="region of interest" description="Disordered" evidence="2">
    <location>
        <begin position="1"/>
        <end position="80"/>
    </location>
</feature>
<dbReference type="PROSITE" id="PS50103">
    <property type="entry name" value="ZF_C3H1"/>
    <property type="match status" value="2"/>
</dbReference>
<dbReference type="InterPro" id="IPR000571">
    <property type="entry name" value="Znf_CCCH"/>
</dbReference>
<keyword evidence="1" id="KW-0479">Metal-binding</keyword>
<reference evidence="5" key="1">
    <citation type="submission" date="2015-09" db="EMBL/GenBank/DDBJ databases">
        <authorList>
            <consortium name="Pathogen Informatics"/>
        </authorList>
    </citation>
    <scope>NUCLEOTIDE SEQUENCE [LARGE SCALE GENOMIC DNA]</scope>
    <source>
        <strain evidence="5">Lake Konstanz</strain>
    </source>
</reference>
<organism evidence="4 5">
    <name type="scientific">Bodo saltans</name>
    <name type="common">Flagellated protozoan</name>
    <dbReference type="NCBI Taxonomy" id="75058"/>
    <lineage>
        <taxon>Eukaryota</taxon>
        <taxon>Discoba</taxon>
        <taxon>Euglenozoa</taxon>
        <taxon>Kinetoplastea</taxon>
        <taxon>Metakinetoplastina</taxon>
        <taxon>Eubodonida</taxon>
        <taxon>Bodonidae</taxon>
        <taxon>Bodo</taxon>
    </lineage>
</organism>
<dbReference type="Gene3D" id="3.30.1370.210">
    <property type="match status" value="1"/>
</dbReference>
<feature type="domain" description="C3H1-type" evidence="3">
    <location>
        <begin position="227"/>
        <end position="255"/>
    </location>
</feature>
<keyword evidence="1" id="KW-0862">Zinc</keyword>
<evidence type="ECO:0000313" key="4">
    <source>
        <dbReference type="EMBL" id="CUF39441.1"/>
    </source>
</evidence>
<sequence>MNPPSAGEDNSATPPASTASHARRNRKRQQRLGGAKSINAHASLDENDATLPTTVTALGGSGKGRSSPSPQQQHHHLDSAAAAATGCQKKLIDLYDPDLTVVCINTLVSSLVYVPSHDRRERTQQPPFVLCREFVQVGSCAHNEECIFVHGSMSEASSSSGAAPKPIHANMKYATLDSARYPRLPPGETLNVMAPNGRPPGTQVASEFVFVTQGSLLRNDESRVASRKPLSHCAHYYFNRVCNRGANCSFIHVVCVADDDGDEEDDDDDFLAKGSSVLGMLAPPPANNQPSSAYHMPNVGDVPVIKISRASPIRKPLPATATTTASGTQHVDPQSQAFPHQQAQSSQNLLTLLVPTASDDRVQNSSFLQQGGITSPATSNDSGVFLDGAPPSLHGSFANSNPTPTLGAEDDPFNRGPTPGSSRPATPHRSDSFRSQPPKSPSLRSVTVGSKTLLFAPVTTQPKDKDGSSPAGSVDGGGGGEGVTTPVSFRHNPYGTPSSRNVTPTMD</sequence>
<keyword evidence="1" id="KW-0863">Zinc-finger</keyword>
<evidence type="ECO:0000313" key="5">
    <source>
        <dbReference type="Proteomes" id="UP000051952"/>
    </source>
</evidence>
<proteinExistence type="predicted"/>
<dbReference type="VEuPathDB" id="TriTrypDB:BSAL_62115"/>
<gene>
    <name evidence="4" type="ORF">BSAL_62115</name>
</gene>
<feature type="zinc finger region" description="C3H1-type" evidence="1">
    <location>
        <begin position="227"/>
        <end position="255"/>
    </location>
</feature>
<dbReference type="PANTHER" id="PTHR37562">
    <property type="entry name" value="C3H1-TYPE DOMAIN-CONTAINING PROTEIN-RELATED"/>
    <property type="match status" value="1"/>
</dbReference>
<protein>
    <recommendedName>
        <fullName evidence="3">C3H1-type domain-containing protein</fullName>
    </recommendedName>
</protein>
<dbReference type="PANTHER" id="PTHR37562:SF5">
    <property type="entry name" value="C3H1-TYPE DOMAIN-CONTAINING PROTEIN"/>
    <property type="match status" value="1"/>
</dbReference>
<dbReference type="GO" id="GO:0008270">
    <property type="term" value="F:zinc ion binding"/>
    <property type="evidence" value="ECO:0007669"/>
    <property type="project" value="UniProtKB-KW"/>
</dbReference>
<feature type="compositionally biased region" description="Low complexity" evidence="2">
    <location>
        <begin position="11"/>
        <end position="20"/>
    </location>
</feature>
<feature type="compositionally biased region" description="Polar residues" evidence="2">
    <location>
        <begin position="320"/>
        <end position="343"/>
    </location>
</feature>
<feature type="compositionally biased region" description="Polar residues" evidence="2">
    <location>
        <begin position="433"/>
        <end position="450"/>
    </location>
</feature>
<feature type="region of interest" description="Disordered" evidence="2">
    <location>
        <begin position="370"/>
        <end position="507"/>
    </location>
</feature>
<feature type="domain" description="C3H1-type" evidence="3">
    <location>
        <begin position="125"/>
        <end position="153"/>
    </location>
</feature>
<feature type="region of interest" description="Disordered" evidence="2">
    <location>
        <begin position="317"/>
        <end position="343"/>
    </location>
</feature>
<keyword evidence="5" id="KW-1185">Reference proteome</keyword>
<evidence type="ECO:0000256" key="1">
    <source>
        <dbReference type="PROSITE-ProRule" id="PRU00723"/>
    </source>
</evidence>
<feature type="compositionally biased region" description="Polar residues" evidence="2">
    <location>
        <begin position="370"/>
        <end position="382"/>
    </location>
</feature>
<feature type="compositionally biased region" description="Basic residues" evidence="2">
    <location>
        <begin position="21"/>
        <end position="30"/>
    </location>
</feature>
<dbReference type="EMBL" id="CYKH01000314">
    <property type="protein sequence ID" value="CUF39441.1"/>
    <property type="molecule type" value="Genomic_DNA"/>
</dbReference>
<name>A0A0S4IM78_BODSA</name>
<evidence type="ECO:0000259" key="3">
    <source>
        <dbReference type="PROSITE" id="PS50103"/>
    </source>
</evidence>
<evidence type="ECO:0000256" key="2">
    <source>
        <dbReference type="SAM" id="MobiDB-lite"/>
    </source>
</evidence>
<dbReference type="AlphaFoldDB" id="A0A0S4IM78"/>